<organism evidence="2 3">
    <name type="scientific">Aureobasidium namibiae CBS 147.97</name>
    <dbReference type="NCBI Taxonomy" id="1043004"/>
    <lineage>
        <taxon>Eukaryota</taxon>
        <taxon>Fungi</taxon>
        <taxon>Dikarya</taxon>
        <taxon>Ascomycota</taxon>
        <taxon>Pezizomycotina</taxon>
        <taxon>Dothideomycetes</taxon>
        <taxon>Dothideomycetidae</taxon>
        <taxon>Dothideales</taxon>
        <taxon>Saccotheciaceae</taxon>
        <taxon>Aureobasidium</taxon>
    </lineage>
</organism>
<dbReference type="RefSeq" id="XP_013425934.1">
    <property type="nucleotide sequence ID" value="XM_013570480.1"/>
</dbReference>
<protein>
    <submittedName>
        <fullName evidence="2">Uncharacterized protein</fullName>
    </submittedName>
</protein>
<evidence type="ECO:0000313" key="3">
    <source>
        <dbReference type="Proteomes" id="UP000027730"/>
    </source>
</evidence>
<name>A0A074WF88_9PEZI</name>
<proteinExistence type="predicted"/>
<dbReference type="Proteomes" id="UP000027730">
    <property type="component" value="Unassembled WGS sequence"/>
</dbReference>
<evidence type="ECO:0000313" key="2">
    <source>
        <dbReference type="EMBL" id="KEQ71688.1"/>
    </source>
</evidence>
<evidence type="ECO:0000256" key="1">
    <source>
        <dbReference type="SAM" id="Coils"/>
    </source>
</evidence>
<accession>A0A074WF88</accession>
<sequence>MEMIEPTSTPNRSQEALWDNLLYMRLFPEKLEGNHQSLISRRDELELIQTYRTALQKREEQEEKMNRSSTQLKKQMRMETEWYKENVVAQWGHPMGIVPQRKIMTRSVTRSQPRVQSKAEQDEALKIWKRSMDRLRHDDTANRQSMEEEQARWAVEIATNLRDAKALSEAAEASGVDVVAETASLKLLIDKHDARSRGELDKGIVAIREICNRLR</sequence>
<feature type="coiled-coil region" evidence="1">
    <location>
        <begin position="51"/>
        <end position="78"/>
    </location>
</feature>
<reference evidence="2 3" key="1">
    <citation type="journal article" date="2014" name="BMC Genomics">
        <title>Genome sequencing of four Aureobasidium pullulans varieties: biotechnological potential, stress tolerance, and description of new species.</title>
        <authorList>
            <person name="Gostin Ar C."/>
            <person name="Ohm R.A."/>
            <person name="Kogej T."/>
            <person name="Sonjak S."/>
            <person name="Turk M."/>
            <person name="Zajc J."/>
            <person name="Zalar P."/>
            <person name="Grube M."/>
            <person name="Sun H."/>
            <person name="Han J."/>
            <person name="Sharma A."/>
            <person name="Chiniquy J."/>
            <person name="Ngan C.Y."/>
            <person name="Lipzen A."/>
            <person name="Barry K."/>
            <person name="Grigoriev I.V."/>
            <person name="Gunde-Cimerman N."/>
        </authorList>
    </citation>
    <scope>NUCLEOTIDE SEQUENCE [LARGE SCALE GENOMIC DNA]</scope>
    <source>
        <strain evidence="2 3">CBS 147.97</strain>
    </source>
</reference>
<dbReference type="EMBL" id="KL584713">
    <property type="protein sequence ID" value="KEQ71688.1"/>
    <property type="molecule type" value="Genomic_DNA"/>
</dbReference>
<dbReference type="HOGENOM" id="CLU_1283010_0_0_1"/>
<keyword evidence="1" id="KW-0175">Coiled coil</keyword>
<gene>
    <name evidence="2" type="ORF">M436DRAFT_65174</name>
</gene>
<dbReference type="AlphaFoldDB" id="A0A074WF88"/>
<keyword evidence="3" id="KW-1185">Reference proteome</keyword>
<dbReference type="GeneID" id="25413821"/>